<protein>
    <recommendedName>
        <fullName evidence="5">AAA domain-containing protein</fullName>
    </recommendedName>
</protein>
<dbReference type="AlphaFoldDB" id="A0A0F5JEN9"/>
<gene>
    <name evidence="3" type="ORF">HMPREF1535_02157</name>
</gene>
<feature type="domain" description="DUF4143" evidence="2">
    <location>
        <begin position="224"/>
        <end position="359"/>
    </location>
</feature>
<dbReference type="HOGENOM" id="CLU_041527_0_0_10"/>
<dbReference type="InterPro" id="IPR041682">
    <property type="entry name" value="AAA_14"/>
</dbReference>
<dbReference type="STRING" id="927665.HMPREF1535_02157"/>
<dbReference type="PANTHER" id="PTHR33295">
    <property type="entry name" value="ATPASE"/>
    <property type="match status" value="1"/>
</dbReference>
<comment type="caution">
    <text evidence="3">The sequence shown here is derived from an EMBL/GenBank/DDBJ whole genome shotgun (WGS) entry which is preliminary data.</text>
</comment>
<dbReference type="InterPro" id="IPR025420">
    <property type="entry name" value="DUF4143"/>
</dbReference>
<dbReference type="InterPro" id="IPR027417">
    <property type="entry name" value="P-loop_NTPase"/>
</dbReference>
<dbReference type="Pfam" id="PF13173">
    <property type="entry name" value="AAA_14"/>
    <property type="match status" value="1"/>
</dbReference>
<dbReference type="PATRIC" id="fig|927665.4.peg.2215"/>
<accession>A0A0F5JEN9</accession>
<evidence type="ECO:0000259" key="1">
    <source>
        <dbReference type="Pfam" id="PF13173"/>
    </source>
</evidence>
<evidence type="ECO:0000259" key="2">
    <source>
        <dbReference type="Pfam" id="PF13635"/>
    </source>
</evidence>
<dbReference type="SUPFAM" id="SSF52540">
    <property type="entry name" value="P-loop containing nucleoside triphosphate hydrolases"/>
    <property type="match status" value="1"/>
</dbReference>
<proteinExistence type="predicted"/>
<dbReference type="EMBL" id="AQHV01000011">
    <property type="protein sequence ID" value="KKB56183.1"/>
    <property type="molecule type" value="Genomic_DNA"/>
</dbReference>
<sequence length="425" mass="50286">MEKNVIKSLIIEYQQFVEKITLIERDIHLSDQLNYVFVGLRRAGKSYLMYQQIQHLLREGHSIEEILYFNFEDDRLINLSVEDLDLIKVCYEELYAHRPIFFLDEVQIVTHWEKFARRLTDLKYRVYITGSNAKMLSSEIATTLGGRFIIQNVYPFSFREYLKANDITVEPAWYFKNRTEIVRSFSDYFYFGGLPELELIEEIEKRQWLSNLFNKIFFGDLITRYSIRNDLAMKVLIRKLAESVKQPSSFNRLSNIVSSTGVKVTTDTVIDYLEFLQATWLIFSIENYASKLVEKVSNQKYYFIDNGLLNLFLIDPETSLLENLVAISLKKKYEEELYFYHQNIEVDFYIPTKNLAVQVSYSLKEEATRKREITALLKIAKVMDVDKLLIITHDEEEMIVEDGKEIAVVPIWKWLLEQDSLLENR</sequence>
<evidence type="ECO:0008006" key="5">
    <source>
        <dbReference type="Google" id="ProtNLM"/>
    </source>
</evidence>
<reference evidence="3 4" key="1">
    <citation type="submission" date="2013-04" db="EMBL/GenBank/DDBJ databases">
        <title>The Genome Sequence of Parabacteroides goldsteinii DSM 19448.</title>
        <authorList>
            <consortium name="The Broad Institute Genomics Platform"/>
            <person name="Earl A."/>
            <person name="Ward D."/>
            <person name="Feldgarden M."/>
            <person name="Gevers D."/>
            <person name="Martens E."/>
            <person name="Sakamoto M."/>
            <person name="Benno Y."/>
            <person name="Song Y."/>
            <person name="Liu C."/>
            <person name="Lee J."/>
            <person name="Bolanos M."/>
            <person name="Vaisanen M.L."/>
            <person name="Finegold S.M."/>
            <person name="Walker B."/>
            <person name="Young S."/>
            <person name="Zeng Q."/>
            <person name="Gargeya S."/>
            <person name="Fitzgerald M."/>
            <person name="Haas B."/>
            <person name="Abouelleil A."/>
            <person name="Allen A.W."/>
            <person name="Alvarado L."/>
            <person name="Arachchi H.M."/>
            <person name="Berlin A.M."/>
            <person name="Chapman S.B."/>
            <person name="Gainer-Dewar J."/>
            <person name="Goldberg J."/>
            <person name="Griggs A."/>
            <person name="Gujja S."/>
            <person name="Hansen M."/>
            <person name="Howarth C."/>
            <person name="Imamovic A."/>
            <person name="Ireland A."/>
            <person name="Larimer J."/>
            <person name="McCowan C."/>
            <person name="Murphy C."/>
            <person name="Pearson M."/>
            <person name="Poon T.W."/>
            <person name="Priest M."/>
            <person name="Roberts A."/>
            <person name="Saif S."/>
            <person name="Shea T."/>
            <person name="Sisk P."/>
            <person name="Sykes S."/>
            <person name="Wortman J."/>
            <person name="Nusbaum C."/>
            <person name="Birren B."/>
        </authorList>
    </citation>
    <scope>NUCLEOTIDE SEQUENCE [LARGE SCALE GENOMIC DNA]</scope>
    <source>
        <strain evidence="3 4">DSM 19448</strain>
    </source>
</reference>
<dbReference type="GeneID" id="69983491"/>
<dbReference type="RefSeq" id="WP_009860015.1">
    <property type="nucleotide sequence ID" value="NZ_KQ033912.1"/>
</dbReference>
<dbReference type="Pfam" id="PF13635">
    <property type="entry name" value="DUF4143"/>
    <property type="match status" value="1"/>
</dbReference>
<evidence type="ECO:0000313" key="3">
    <source>
        <dbReference type="EMBL" id="KKB56183.1"/>
    </source>
</evidence>
<name>A0A0F5JEN9_9BACT</name>
<organism evidence="3 4">
    <name type="scientific">Parabacteroides goldsteinii DSM 19448 = WAL 12034</name>
    <dbReference type="NCBI Taxonomy" id="927665"/>
    <lineage>
        <taxon>Bacteria</taxon>
        <taxon>Pseudomonadati</taxon>
        <taxon>Bacteroidota</taxon>
        <taxon>Bacteroidia</taxon>
        <taxon>Bacteroidales</taxon>
        <taxon>Tannerellaceae</taxon>
        <taxon>Parabacteroides</taxon>
    </lineage>
</organism>
<evidence type="ECO:0000313" key="4">
    <source>
        <dbReference type="Proteomes" id="UP000033047"/>
    </source>
</evidence>
<dbReference type="Proteomes" id="UP000033047">
    <property type="component" value="Unassembled WGS sequence"/>
</dbReference>
<dbReference type="PANTHER" id="PTHR33295:SF8">
    <property type="entry name" value="AAA+ ATPASE DOMAIN-CONTAINING PROTEIN"/>
    <property type="match status" value="1"/>
</dbReference>
<feature type="domain" description="AAA" evidence="1">
    <location>
        <begin position="36"/>
        <end position="162"/>
    </location>
</feature>